<organism evidence="10">
    <name type="scientific">Sheathia arcuata</name>
    <dbReference type="NCBI Taxonomy" id="340433"/>
    <lineage>
        <taxon>Eukaryota</taxon>
        <taxon>Rhodophyta</taxon>
        <taxon>Florideophyceae</taxon>
        <taxon>Nemaliophycidae</taxon>
        <taxon>Batrachospermales</taxon>
        <taxon>Batrachospermaceae</taxon>
        <taxon>Sheathia</taxon>
    </lineage>
</organism>
<dbReference type="InterPro" id="IPR019307">
    <property type="entry name" value="RNA-bd_AU-1/RNase_E/G"/>
</dbReference>
<dbReference type="GO" id="GO:0006364">
    <property type="term" value="P:rRNA processing"/>
    <property type="evidence" value="ECO:0007669"/>
    <property type="project" value="TreeGrafter"/>
</dbReference>
<keyword evidence="8" id="KW-0472">Membrane</keyword>
<dbReference type="AlphaFoldDB" id="A0A3G1I8W5"/>
<comment type="function">
    <text evidence="7">Involved in intercistronic processing of primary transcripts from chloroplast operons. The endonucleolytic activity of the enzyme depends on the number of phosphates at the 5' end, is inhibited by structured RNA, and preferentially cleaves A/U-rich sequences.</text>
</comment>
<sequence length="479" mass="55749">MIKKIIISRLNNIAAIIQHNKVQEIVIINDKYQINDIYLGSVQKIFTPINAAFIKINNNERSGFIHISDIKYNNRLHDIYSITNSIIVNQILLVQILKEPTQNKGPRLTANIHLTGQYVILMPFNNIISIANKIYDENERSYLRSLGTLIKPAMMGLLFKESSSGIREESLVEDLKNLKRQWNFILKTAIHQKSPALIYKDENIIQKIIRDSYDTNINQIIIDSKDGFQQLRYYLHNHQRLYKVKIPKLQFWQQQECILDKFHINNTILKALNPRVELVPGAHIIIESFEALTTIDVNSGSFNKSRNSEETILKTNCLAASEIGYQLKIRNINGVIIIDFIDMTTYKNQLKLLEHFNKILKMDNAQPHIVQLSELGLVELTRRRRGRSLLEVFQEKTKELFLNKITSKLNYQLQNKNIISSINVNSTFFKKKFKKNLNLESPIVKFNRQEIFHLVLFPLTNSLIIPLYLYYSTIGKIID</sequence>
<evidence type="ECO:0000256" key="6">
    <source>
        <dbReference type="ARBA" id="ARBA00022884"/>
    </source>
</evidence>
<dbReference type="GeneID" id="33350700"/>
<evidence type="ECO:0000256" key="2">
    <source>
        <dbReference type="ARBA" id="ARBA00005522"/>
    </source>
</evidence>
<dbReference type="RefSeq" id="YP_009390019.1">
    <property type="nucleotide sequence ID" value="NC_035231.1"/>
</dbReference>
<dbReference type="GO" id="GO:0046872">
    <property type="term" value="F:metal ion binding"/>
    <property type="evidence" value="ECO:0007669"/>
    <property type="project" value="UniProtKB-KW"/>
</dbReference>
<evidence type="ECO:0000256" key="1">
    <source>
        <dbReference type="ARBA" id="ARBA00001946"/>
    </source>
</evidence>
<keyword evidence="8" id="KW-0812">Transmembrane</keyword>
<keyword evidence="4" id="KW-0378">Hydrolase</keyword>
<gene>
    <name evidence="10" type="primary">rne</name>
</gene>
<feature type="domain" description="S1 motif" evidence="9">
    <location>
        <begin position="35"/>
        <end position="117"/>
    </location>
</feature>
<evidence type="ECO:0000256" key="7">
    <source>
        <dbReference type="ARBA" id="ARBA00023436"/>
    </source>
</evidence>
<dbReference type="InterPro" id="IPR003029">
    <property type="entry name" value="S1_domain"/>
</dbReference>
<dbReference type="CDD" id="cd04453">
    <property type="entry name" value="S1_RNase_E"/>
    <property type="match status" value="1"/>
</dbReference>
<dbReference type="NCBIfam" id="TIGR00757">
    <property type="entry name" value="RNaseEG"/>
    <property type="match status" value="1"/>
</dbReference>
<name>A0A3G1I8W5_9FLOR</name>
<evidence type="ECO:0000313" key="10">
    <source>
        <dbReference type="EMBL" id="ART65387.1"/>
    </source>
</evidence>
<dbReference type="PANTHER" id="PTHR30001:SF0">
    <property type="entry name" value="RIBONUCLEASE G"/>
    <property type="match status" value="1"/>
</dbReference>
<dbReference type="PANTHER" id="PTHR30001">
    <property type="entry name" value="RIBONUCLEASE"/>
    <property type="match status" value="1"/>
</dbReference>
<keyword evidence="6" id="KW-0694">RNA-binding</keyword>
<dbReference type="GO" id="GO:0005737">
    <property type="term" value="C:cytoplasm"/>
    <property type="evidence" value="ECO:0007669"/>
    <property type="project" value="TreeGrafter"/>
</dbReference>
<dbReference type="InterPro" id="IPR012340">
    <property type="entry name" value="NA-bd_OB-fold"/>
</dbReference>
<evidence type="ECO:0000256" key="3">
    <source>
        <dbReference type="ARBA" id="ARBA00022723"/>
    </source>
</evidence>
<protein>
    <submittedName>
        <fullName evidence="10">Ribonuclease E</fullName>
    </submittedName>
</protein>
<feature type="transmembrane region" description="Helical" evidence="8">
    <location>
        <begin position="451"/>
        <end position="471"/>
    </location>
</feature>
<comment type="similarity">
    <text evidence="2">Belongs to the RNase E/G family.</text>
</comment>
<keyword evidence="10" id="KW-0150">Chloroplast</keyword>
<evidence type="ECO:0000256" key="8">
    <source>
        <dbReference type="SAM" id="Phobius"/>
    </source>
</evidence>
<dbReference type="SUPFAM" id="SSF50249">
    <property type="entry name" value="Nucleic acid-binding proteins"/>
    <property type="match status" value="1"/>
</dbReference>
<dbReference type="PROSITE" id="PS50126">
    <property type="entry name" value="S1"/>
    <property type="match status" value="1"/>
</dbReference>
<dbReference type="GO" id="GO:0003723">
    <property type="term" value="F:RNA binding"/>
    <property type="evidence" value="ECO:0007669"/>
    <property type="project" value="UniProtKB-KW"/>
</dbReference>
<evidence type="ECO:0000256" key="5">
    <source>
        <dbReference type="ARBA" id="ARBA00022842"/>
    </source>
</evidence>
<keyword evidence="10" id="KW-0934">Plastid</keyword>
<keyword evidence="3" id="KW-0479">Metal-binding</keyword>
<proteinExistence type="inferred from homology"/>
<geneLocation type="chloroplast" evidence="10"/>
<evidence type="ECO:0000256" key="4">
    <source>
        <dbReference type="ARBA" id="ARBA00022801"/>
    </source>
</evidence>
<dbReference type="Pfam" id="PF10150">
    <property type="entry name" value="RNase_E_G"/>
    <property type="match status" value="1"/>
</dbReference>
<reference evidence="10" key="1">
    <citation type="journal article" date="2017" name="Sci. Rep.">
        <title>Origin and evolutionary history of freshwater Rhodophyta: further insights based on phylogenomic evidence.</title>
        <authorList>
            <person name="Nan F."/>
            <person name="Feng J."/>
            <person name="Lv J."/>
            <person name="Liu Q."/>
            <person name="Fang K."/>
            <person name="Gong C."/>
            <person name="Xie S."/>
        </authorList>
    </citation>
    <scope>NUCLEOTIDE SEQUENCE</scope>
</reference>
<dbReference type="SMART" id="SM00316">
    <property type="entry name" value="S1"/>
    <property type="match status" value="1"/>
</dbReference>
<comment type="cofactor">
    <cofactor evidence="1">
        <name>Mg(2+)</name>
        <dbReference type="ChEBI" id="CHEBI:18420"/>
    </cofactor>
</comment>
<dbReference type="GO" id="GO:0016787">
    <property type="term" value="F:hydrolase activity"/>
    <property type="evidence" value="ECO:0007669"/>
    <property type="project" value="UniProtKB-KW"/>
</dbReference>
<dbReference type="Gene3D" id="2.40.50.140">
    <property type="entry name" value="Nucleic acid-binding proteins"/>
    <property type="match status" value="1"/>
</dbReference>
<keyword evidence="8" id="KW-1133">Transmembrane helix</keyword>
<keyword evidence="5" id="KW-0460">Magnesium</keyword>
<evidence type="ECO:0000259" key="9">
    <source>
        <dbReference type="PROSITE" id="PS50126"/>
    </source>
</evidence>
<dbReference type="GO" id="GO:0004540">
    <property type="term" value="F:RNA nuclease activity"/>
    <property type="evidence" value="ECO:0007669"/>
    <property type="project" value="InterPro"/>
</dbReference>
<dbReference type="InterPro" id="IPR004659">
    <property type="entry name" value="RNase_E/G"/>
</dbReference>
<dbReference type="EMBL" id="KY033529">
    <property type="protein sequence ID" value="ART65387.1"/>
    <property type="molecule type" value="Genomic_DNA"/>
</dbReference>
<accession>A0A3G1I8W5</accession>